<evidence type="ECO:0008006" key="4">
    <source>
        <dbReference type="Google" id="ProtNLM"/>
    </source>
</evidence>
<gene>
    <name evidence="2" type="ORF">RB653_002523</name>
</gene>
<keyword evidence="3" id="KW-1185">Reference proteome</keyword>
<feature type="transmembrane region" description="Helical" evidence="1">
    <location>
        <begin position="87"/>
        <end position="111"/>
    </location>
</feature>
<organism evidence="2 3">
    <name type="scientific">Dictyostelium firmibasis</name>
    <dbReference type="NCBI Taxonomy" id="79012"/>
    <lineage>
        <taxon>Eukaryota</taxon>
        <taxon>Amoebozoa</taxon>
        <taxon>Evosea</taxon>
        <taxon>Eumycetozoa</taxon>
        <taxon>Dictyostelia</taxon>
        <taxon>Dictyosteliales</taxon>
        <taxon>Dictyosteliaceae</taxon>
        <taxon>Dictyostelium</taxon>
    </lineage>
</organism>
<dbReference type="AlphaFoldDB" id="A0AAN7YYS2"/>
<evidence type="ECO:0000313" key="2">
    <source>
        <dbReference type="EMBL" id="KAK5577580.1"/>
    </source>
</evidence>
<accession>A0AAN7YYS2</accession>
<keyword evidence="1" id="KW-1133">Transmembrane helix</keyword>
<name>A0AAN7YYS2_9MYCE</name>
<reference evidence="2 3" key="1">
    <citation type="submission" date="2023-11" db="EMBL/GenBank/DDBJ databases">
        <title>Dfirmibasis_genome.</title>
        <authorList>
            <person name="Edelbroek B."/>
            <person name="Kjellin J."/>
            <person name="Jerlstrom-Hultqvist J."/>
            <person name="Soderbom F."/>
        </authorList>
    </citation>
    <scope>NUCLEOTIDE SEQUENCE [LARGE SCALE GENOMIC DNA]</scope>
    <source>
        <strain evidence="2 3">TNS-C-14</strain>
    </source>
</reference>
<feature type="transmembrane region" description="Helical" evidence="1">
    <location>
        <begin position="61"/>
        <end position="81"/>
    </location>
</feature>
<evidence type="ECO:0000256" key="1">
    <source>
        <dbReference type="SAM" id="Phobius"/>
    </source>
</evidence>
<comment type="caution">
    <text evidence="2">The sequence shown here is derived from an EMBL/GenBank/DDBJ whole genome shotgun (WGS) entry which is preliminary data.</text>
</comment>
<sequence>MNKFKIPTCTCENCRYEQGAHSENIIIPTQLPKELEGFLTFDQYKLLANECRKLINRSDMAYKFGIGSFLIGTLLSLLYIWFHKNIISLIILSVSIITIFSSGIIISLIIIKSTQKLLDKKINEFNIDFNSTSKGFRIEKSIKQYSNSNEESETISKLTLIYIVFNIDKQNNSETVIEIESDNNEIITHKFQDENKVLNENDIISLSKDNISDTCSGIIINNVLKNSRGIISDRIVLLKQH</sequence>
<protein>
    <recommendedName>
        <fullName evidence="4">Transmembrane protein</fullName>
    </recommendedName>
</protein>
<dbReference type="Proteomes" id="UP001344447">
    <property type="component" value="Unassembled WGS sequence"/>
</dbReference>
<dbReference type="EMBL" id="JAVFKY010000004">
    <property type="protein sequence ID" value="KAK5577580.1"/>
    <property type="molecule type" value="Genomic_DNA"/>
</dbReference>
<evidence type="ECO:0000313" key="3">
    <source>
        <dbReference type="Proteomes" id="UP001344447"/>
    </source>
</evidence>
<keyword evidence="1" id="KW-0472">Membrane</keyword>
<proteinExistence type="predicted"/>
<keyword evidence="1" id="KW-0812">Transmembrane</keyword>